<sequence length="202" mass="23932">MSTKKEEKIICPKCGQPCSWTVESEGSVFCVHYLGYEKTSDGKIKKKIKKHYMGRVQYVLGRPGLQPLLRVKDELKHIEERIKIIEEEIAKEKDEQKKEELLRKREELEKEKEGLERRVKEIETKNIHLLPADDKERFLKYIKESLELMQLQDDFDERKIMKVLDIIESFLKDNKEILSEKTLAKVRLIENDVVNAIYSRQG</sequence>
<feature type="coiled-coil region" evidence="1">
    <location>
        <begin position="68"/>
        <end position="125"/>
    </location>
</feature>
<evidence type="ECO:0000313" key="2">
    <source>
        <dbReference type="EMBL" id="CAH89326.1"/>
    </source>
</evidence>
<keyword evidence="1" id="KW-0175">Coiled coil</keyword>
<name>Q5NE01_9CREN</name>
<geneLocation type="plasmid" evidence="2">
    <name>pORA1</name>
</geneLocation>
<organism evidence="2">
    <name type="scientific">Sulfolobus neozealandicus</name>
    <dbReference type="NCBI Taxonomy" id="299422"/>
    <lineage>
        <taxon>Archaea</taxon>
        <taxon>Thermoproteota</taxon>
        <taxon>Thermoprotei</taxon>
        <taxon>Sulfolobales</taxon>
        <taxon>Sulfolobaceae</taxon>
        <taxon>Sulfolobus</taxon>
    </lineage>
</organism>
<protein>
    <submittedName>
        <fullName evidence="2">Uncharacterized protein</fullName>
    </submittedName>
</protein>
<dbReference type="AlphaFoldDB" id="Q5NE01"/>
<accession>Q5NE01</accession>
<proteinExistence type="predicted"/>
<reference evidence="2" key="1">
    <citation type="journal article" date="2005" name="Archaea">
        <title>Novel RepA-MCM proteins encoded in plasmids pTAU4, pORA1 and pTIK4 from Sulfolobus neozealandicus.</title>
        <authorList>
            <person name="Greve B."/>
            <person name="Jensen S."/>
            <person name="Phan H."/>
            <person name="Brugger K."/>
            <person name="Zillig W."/>
            <person name="She Q."/>
            <person name="Garrett R."/>
        </authorList>
    </citation>
    <scope>NUCLEOTIDE SEQUENCE [LARGE SCALE GENOMIC DNA]</scope>
    <source>
        <plasmid evidence="2">pORA1</plasmid>
    </source>
</reference>
<dbReference type="EMBL" id="AJ862826">
    <property type="protein sequence ID" value="CAH89326.1"/>
    <property type="molecule type" value="Genomic_DNA"/>
</dbReference>
<dbReference type="RefSeq" id="WP_011264480.1">
    <property type="nucleotide sequence ID" value="NC_006906.1"/>
</dbReference>
<evidence type="ECO:0000256" key="1">
    <source>
        <dbReference type="SAM" id="Coils"/>
    </source>
</evidence>
<keyword evidence="2" id="KW-0614">Plasmid</keyword>